<accession>A0A2J6SJZ6</accession>
<dbReference type="InterPro" id="IPR052360">
    <property type="entry name" value="Transcr_Regulatory_Proteins"/>
</dbReference>
<evidence type="ECO:0008006" key="10">
    <source>
        <dbReference type="Google" id="ProtNLM"/>
    </source>
</evidence>
<dbReference type="PANTHER" id="PTHR36206:SF4">
    <property type="entry name" value="HYPOTHETICAL CONSERVED PROTEIN (EUROFUNG)-RELATED"/>
    <property type="match status" value="1"/>
</dbReference>
<organism evidence="8 9">
    <name type="scientific">Hyaloscypha bicolor E</name>
    <dbReference type="NCBI Taxonomy" id="1095630"/>
    <lineage>
        <taxon>Eukaryota</taxon>
        <taxon>Fungi</taxon>
        <taxon>Dikarya</taxon>
        <taxon>Ascomycota</taxon>
        <taxon>Pezizomycotina</taxon>
        <taxon>Leotiomycetes</taxon>
        <taxon>Helotiales</taxon>
        <taxon>Hyaloscyphaceae</taxon>
        <taxon>Hyaloscypha</taxon>
        <taxon>Hyaloscypha bicolor</taxon>
    </lineage>
</organism>
<evidence type="ECO:0000256" key="1">
    <source>
        <dbReference type="ARBA" id="ARBA00022723"/>
    </source>
</evidence>
<evidence type="ECO:0000256" key="6">
    <source>
        <dbReference type="ARBA" id="ARBA00023242"/>
    </source>
</evidence>
<feature type="region of interest" description="Disordered" evidence="7">
    <location>
        <begin position="228"/>
        <end position="257"/>
    </location>
</feature>
<dbReference type="GO" id="GO:0046872">
    <property type="term" value="F:metal ion binding"/>
    <property type="evidence" value="ECO:0007669"/>
    <property type="project" value="UniProtKB-KW"/>
</dbReference>
<keyword evidence="4" id="KW-0238">DNA-binding</keyword>
<dbReference type="PANTHER" id="PTHR36206">
    <property type="entry name" value="ASPERCRYPTIN BIOSYNTHESIS CLUSTER-SPECIFIC TRANSCRIPTION REGULATOR ATNN-RELATED"/>
    <property type="match status" value="1"/>
</dbReference>
<protein>
    <recommendedName>
        <fullName evidence="10">Transcription factor domain-containing protein</fullName>
    </recommendedName>
</protein>
<feature type="compositionally biased region" description="Basic and acidic residues" evidence="7">
    <location>
        <begin position="237"/>
        <end position="249"/>
    </location>
</feature>
<evidence type="ECO:0000313" key="8">
    <source>
        <dbReference type="EMBL" id="PMD51098.1"/>
    </source>
</evidence>
<evidence type="ECO:0000256" key="5">
    <source>
        <dbReference type="ARBA" id="ARBA00023163"/>
    </source>
</evidence>
<proteinExistence type="predicted"/>
<keyword evidence="6" id="KW-0539">Nucleus</keyword>
<dbReference type="InParanoid" id="A0A2J6SJZ6"/>
<keyword evidence="9" id="KW-1185">Reference proteome</keyword>
<evidence type="ECO:0000256" key="3">
    <source>
        <dbReference type="ARBA" id="ARBA00023015"/>
    </source>
</evidence>
<dbReference type="EMBL" id="KZ613912">
    <property type="protein sequence ID" value="PMD51098.1"/>
    <property type="molecule type" value="Genomic_DNA"/>
</dbReference>
<reference evidence="8 9" key="1">
    <citation type="submission" date="2016-04" db="EMBL/GenBank/DDBJ databases">
        <title>A degradative enzymes factory behind the ericoid mycorrhizal symbiosis.</title>
        <authorList>
            <consortium name="DOE Joint Genome Institute"/>
            <person name="Martino E."/>
            <person name="Morin E."/>
            <person name="Grelet G."/>
            <person name="Kuo A."/>
            <person name="Kohler A."/>
            <person name="Daghino S."/>
            <person name="Barry K."/>
            <person name="Choi C."/>
            <person name="Cichocki N."/>
            <person name="Clum A."/>
            <person name="Copeland A."/>
            <person name="Hainaut M."/>
            <person name="Haridas S."/>
            <person name="Labutti K."/>
            <person name="Lindquist E."/>
            <person name="Lipzen A."/>
            <person name="Khouja H.-R."/>
            <person name="Murat C."/>
            <person name="Ohm R."/>
            <person name="Olson A."/>
            <person name="Spatafora J."/>
            <person name="Veneault-Fourrey C."/>
            <person name="Henrissat B."/>
            <person name="Grigoriev I."/>
            <person name="Martin F."/>
            <person name="Perotto S."/>
        </authorList>
    </citation>
    <scope>NUCLEOTIDE SEQUENCE [LARGE SCALE GENOMIC DNA]</scope>
    <source>
        <strain evidence="8 9">E</strain>
    </source>
</reference>
<gene>
    <name evidence="8" type="ORF">K444DRAFT_620259</name>
</gene>
<dbReference type="Proteomes" id="UP000235371">
    <property type="component" value="Unassembled WGS sequence"/>
</dbReference>
<dbReference type="GO" id="GO:0003677">
    <property type="term" value="F:DNA binding"/>
    <property type="evidence" value="ECO:0007669"/>
    <property type="project" value="UniProtKB-KW"/>
</dbReference>
<dbReference type="RefSeq" id="XP_024728002.1">
    <property type="nucleotide sequence ID" value="XM_024881668.1"/>
</dbReference>
<sequence length="475" mass="53144">MRAGPRFADAIEARYFVYYCEGISSQIGGPFGNKLWDQLIPQAGSEVPFIGRAVIALGALSKAQSERQKENPHHAYALAQYVRALQGMRRSVRGHPSDVRTALIGCLLVFCFESLQGHQGAASAHASSGSNLIASMCLNCQPKSWRESELGAELYSAFSGLNIQSLLFLDKRDRGTHAFYKKGLSEAAKGMPEAFGDLEECRRFWHYIMRRNLHFSLEVRDALSRTSQANSSSTHLGADDSHWMDHTSRTETTSSSSSSLLAERDSYVQDICRWEIASAPLLCRLFSPATRNEEAFLISCLLRIHAAMNIVLLTRAFSPPETAYDKFESQFRTVVQLSERIHRSLVSPSAGSAEGGTFRFEIGILPALSQVGLLCRERRVRGRAIGLLRRCRGYKEGIWDAEGVGAVAGWVRDLEEGVWVEERDINGSENEYWGGMVPEENRVQLVGCEMRVEERWARIAVKQSDGVERQEVVRW</sequence>
<name>A0A2J6SJZ6_9HELO</name>
<dbReference type="GeneID" id="36589745"/>
<keyword evidence="5" id="KW-0804">Transcription</keyword>
<evidence type="ECO:0000256" key="4">
    <source>
        <dbReference type="ARBA" id="ARBA00023125"/>
    </source>
</evidence>
<keyword evidence="2" id="KW-0862">Zinc</keyword>
<dbReference type="OrthoDB" id="3172332at2759"/>
<keyword evidence="1" id="KW-0479">Metal-binding</keyword>
<keyword evidence="3" id="KW-0805">Transcription regulation</keyword>
<evidence type="ECO:0000256" key="7">
    <source>
        <dbReference type="SAM" id="MobiDB-lite"/>
    </source>
</evidence>
<dbReference type="AlphaFoldDB" id="A0A2J6SJZ6"/>
<evidence type="ECO:0000313" key="9">
    <source>
        <dbReference type="Proteomes" id="UP000235371"/>
    </source>
</evidence>
<evidence type="ECO:0000256" key="2">
    <source>
        <dbReference type="ARBA" id="ARBA00022833"/>
    </source>
</evidence>